<reference evidence="1" key="1">
    <citation type="submission" date="2021-01" db="EMBL/GenBank/DDBJ databases">
        <authorList>
            <consortium name="Genoscope - CEA"/>
            <person name="William W."/>
        </authorList>
    </citation>
    <scope>NUCLEOTIDE SEQUENCE</scope>
</reference>
<dbReference type="EMBL" id="CAJJDP010000068">
    <property type="protein sequence ID" value="CAD8177415.1"/>
    <property type="molecule type" value="Genomic_DNA"/>
</dbReference>
<evidence type="ECO:0000313" key="2">
    <source>
        <dbReference type="Proteomes" id="UP000683925"/>
    </source>
</evidence>
<evidence type="ECO:0000313" key="1">
    <source>
        <dbReference type="EMBL" id="CAD8177415.1"/>
    </source>
</evidence>
<name>A0A8S1VMF8_PAROT</name>
<comment type="caution">
    <text evidence="1">The sequence shown here is derived from an EMBL/GenBank/DDBJ whole genome shotgun (WGS) entry which is preliminary data.</text>
</comment>
<keyword evidence="2" id="KW-1185">Reference proteome</keyword>
<proteinExistence type="predicted"/>
<accession>A0A8S1VMF8</accession>
<dbReference type="Proteomes" id="UP000683925">
    <property type="component" value="Unassembled WGS sequence"/>
</dbReference>
<protein>
    <submittedName>
        <fullName evidence="1">Uncharacterized protein</fullName>
    </submittedName>
</protein>
<organism evidence="1 2">
    <name type="scientific">Paramecium octaurelia</name>
    <dbReference type="NCBI Taxonomy" id="43137"/>
    <lineage>
        <taxon>Eukaryota</taxon>
        <taxon>Sar</taxon>
        <taxon>Alveolata</taxon>
        <taxon>Ciliophora</taxon>
        <taxon>Intramacronucleata</taxon>
        <taxon>Oligohymenophorea</taxon>
        <taxon>Peniculida</taxon>
        <taxon>Parameciidae</taxon>
        <taxon>Paramecium</taxon>
    </lineage>
</organism>
<dbReference type="AlphaFoldDB" id="A0A8S1VMF8"/>
<gene>
    <name evidence="1" type="ORF">POCTA_138.1.T0690008</name>
</gene>
<sequence>MQYQDPKRSKIQFQFSPIFIFRQFSQLQQGFQSLYQQRISHILNQEFTINSCYKFQLSNCKVCSNEMRQKICIQCEFNYQTIDGVCIRIEIFAHSQTQFRFPDYLNSFKECKLCQVKNCKYCFEYKKDELEKSTLYANFERFRFDEFINIGCAMCEVNYIFDFQIGKCIYKQPSLSICLRTFVNLDGQEICTLEFKRNFYIIISATDFSVALEQLIVESKFKIVYNVQSLLCMKVYYLNQIQKLLKTNTIIYKCKNYILGCLYLNLEFMMKCLPNQYFYQRFEYAQFYFSQEIECNQGDQLSQSQTCLGYCTSECLDCQQNKNVPYFSCATCPLNQYFQPIRSQAEGSCITCAELCQICQIRSEDELQKLNSQFRLTNENKLYSYKCETNFE</sequence>